<dbReference type="GO" id="GO:0005789">
    <property type="term" value="C:endoplasmic reticulum membrane"/>
    <property type="evidence" value="ECO:0007669"/>
    <property type="project" value="UniProtKB-SubCell"/>
</dbReference>
<keyword evidence="9" id="KW-0539">Nucleus</keyword>
<keyword evidence="10" id="KW-0012">Acyltransferase</keyword>
<sequence>MSSVVPLKRRPLVRRKRTEDDAVSNFEVFLGCAMIAVASAIVVWNESNAIGITRSLTSVFQDLRTIENIQVVDKNNEGRLVHITGPLHVEEPLTEPEYGVSVPAVSLKRRVQMYQWVEKEKEREEITQDDQGSGYVYETEWRDKLIDSKAFRVRKGHENPTSFPIRSHVYVSRIVRIGAYLLSDGLKRHFTDFTLITSDERPDRRDIKLHAGLYYHSVDVWQPQVGDVRVQFAFAGQAGAVVSLIAKQVGEELLIDRNRSEIVFMASGRVPPDIMANNHQSRTIWAVRLYRSLGWVLMYAAASCVRPYIPQRSNAQGGGHIGQFYAVLAMDGVLSPNVAFASIASAARLERQVLNSSDPLHEGGRARPGQLLLQRKNHRLERRKIFRYYSKMVFFVLSSMTAATIFIPLMLIKPRDPKNALLPAWACRQIGKLLGITYTVKGHKNIAQDEGAVVLINHQSGLDLIVLAELWPIMDRCTVISKQEIFYLWPFGLAAWLWGTVFINRKSHKDAQDTVNQTSKAITTRKSKILMFPEGTRHGGDTLLPFKKGGFHVAVECGAKIQPVVVTQYKFLDHGNCVFDEGSVEISILPPIDTEGLTKDDLPDLINRTYKIMSEEYAKLSGLKI</sequence>
<dbReference type="GO" id="GO:0008654">
    <property type="term" value="P:phospholipid biosynthetic process"/>
    <property type="evidence" value="ECO:0007669"/>
    <property type="project" value="UniProtKB-KW"/>
</dbReference>
<reference evidence="13 14" key="1">
    <citation type="submission" date="2020-02" db="EMBL/GenBank/DDBJ databases">
        <authorList>
            <person name="Ferguson B K."/>
        </authorList>
    </citation>
    <scope>NUCLEOTIDE SEQUENCE [LARGE SCALE GENOMIC DNA]</scope>
</reference>
<protein>
    <recommendedName>
        <fullName evidence="10">1-acyl-sn-glycerol-3-phosphate acyltransferase</fullName>
        <ecNumber evidence="10">2.3.1.51</ecNumber>
    </recommendedName>
</protein>
<feature type="domain" description="Phospholipid/glycerol acyltransferase" evidence="12">
    <location>
        <begin position="452"/>
        <end position="569"/>
    </location>
</feature>
<evidence type="ECO:0000313" key="14">
    <source>
        <dbReference type="Proteomes" id="UP000479000"/>
    </source>
</evidence>
<dbReference type="SUPFAM" id="SSF69593">
    <property type="entry name" value="Glycerol-3-phosphate (1)-acyltransferase"/>
    <property type="match status" value="1"/>
</dbReference>
<keyword evidence="10" id="KW-0443">Lipid metabolism</keyword>
<dbReference type="GO" id="GO:0003841">
    <property type="term" value="F:1-acylglycerol-3-phosphate O-acyltransferase activity"/>
    <property type="evidence" value="ECO:0007669"/>
    <property type="project" value="UniProtKB-UniRule"/>
</dbReference>
<gene>
    <name evidence="13" type="ORF">NTEN_LOCUS10198</name>
</gene>
<dbReference type="Proteomes" id="UP000479000">
    <property type="component" value="Unassembled WGS sequence"/>
</dbReference>
<evidence type="ECO:0000256" key="4">
    <source>
        <dbReference type="ARBA" id="ARBA00006627"/>
    </source>
</evidence>
<feature type="transmembrane region" description="Helical" evidence="11">
    <location>
        <begin position="392"/>
        <end position="412"/>
    </location>
</feature>
<comment type="subcellular location">
    <subcellularLocation>
        <location evidence="1">Endomembrane system</location>
        <topology evidence="1">Multi-pass membrane protein</topology>
    </subcellularLocation>
    <subcellularLocation>
        <location evidence="3">Endoplasmic reticulum membrane</location>
    </subcellularLocation>
    <subcellularLocation>
        <location evidence="2">Nucleus envelope</location>
    </subcellularLocation>
</comment>
<dbReference type="SMART" id="SM00563">
    <property type="entry name" value="PlsC"/>
    <property type="match status" value="1"/>
</dbReference>
<dbReference type="InterPro" id="IPR004552">
    <property type="entry name" value="AGP_acyltrans"/>
</dbReference>
<keyword evidence="10" id="KW-0808">Transferase</keyword>
<evidence type="ECO:0000256" key="3">
    <source>
        <dbReference type="ARBA" id="ARBA00004586"/>
    </source>
</evidence>
<keyword evidence="10" id="KW-0444">Lipid biosynthesis</keyword>
<evidence type="ECO:0000256" key="11">
    <source>
        <dbReference type="SAM" id="Phobius"/>
    </source>
</evidence>
<dbReference type="InterPro" id="IPR002123">
    <property type="entry name" value="Plipid/glycerol_acylTrfase"/>
</dbReference>
<comment type="similarity">
    <text evidence="4">Belongs to the TMEM43 family.</text>
</comment>
<feature type="transmembrane region" description="Helical" evidence="11">
    <location>
        <begin position="22"/>
        <end position="44"/>
    </location>
</feature>
<keyword evidence="10" id="KW-0594">Phospholipid biosynthesis</keyword>
<comment type="domain">
    <text evidence="10">The HXXXXD motif is essential for acyltransferase activity and may constitute the binding site for the phosphate moiety of the glycerol-3-phosphate.</text>
</comment>
<dbReference type="NCBIfam" id="TIGR00530">
    <property type="entry name" value="AGP_acyltrn"/>
    <property type="match status" value="1"/>
</dbReference>
<keyword evidence="14" id="KW-1185">Reference proteome</keyword>
<dbReference type="EMBL" id="CADCXU010015141">
    <property type="protein sequence ID" value="CAB0004721.1"/>
    <property type="molecule type" value="Genomic_DNA"/>
</dbReference>
<dbReference type="PANTHER" id="PTHR13416">
    <property type="match status" value="1"/>
</dbReference>
<feature type="transmembrane region" description="Helical" evidence="11">
    <location>
        <begin position="485"/>
        <end position="503"/>
    </location>
</feature>
<keyword evidence="7 11" id="KW-1133">Transmembrane helix</keyword>
<dbReference type="Pfam" id="PF01553">
    <property type="entry name" value="Acyltransferase"/>
    <property type="match status" value="1"/>
</dbReference>
<comment type="catalytic activity">
    <reaction evidence="10">
        <text>a 1-acyl-sn-glycero-3-phosphate + an acyl-CoA = a 1,2-diacyl-sn-glycero-3-phosphate + CoA</text>
        <dbReference type="Rhea" id="RHEA:19709"/>
        <dbReference type="ChEBI" id="CHEBI:57287"/>
        <dbReference type="ChEBI" id="CHEBI:57970"/>
        <dbReference type="ChEBI" id="CHEBI:58342"/>
        <dbReference type="ChEBI" id="CHEBI:58608"/>
        <dbReference type="EC" id="2.3.1.51"/>
    </reaction>
</comment>
<dbReference type="EC" id="2.3.1.51" evidence="10"/>
<dbReference type="AlphaFoldDB" id="A0A6H5GQL7"/>
<dbReference type="CDD" id="cd07989">
    <property type="entry name" value="LPLAT_AGPAT-like"/>
    <property type="match status" value="1"/>
</dbReference>
<evidence type="ECO:0000256" key="6">
    <source>
        <dbReference type="ARBA" id="ARBA00022824"/>
    </source>
</evidence>
<dbReference type="OrthoDB" id="202234at2759"/>
<evidence type="ECO:0000256" key="10">
    <source>
        <dbReference type="RuleBase" id="RU361267"/>
    </source>
</evidence>
<evidence type="ECO:0000259" key="12">
    <source>
        <dbReference type="SMART" id="SM00563"/>
    </source>
</evidence>
<evidence type="ECO:0000256" key="8">
    <source>
        <dbReference type="ARBA" id="ARBA00023136"/>
    </source>
</evidence>
<evidence type="ECO:0000256" key="1">
    <source>
        <dbReference type="ARBA" id="ARBA00004127"/>
    </source>
</evidence>
<dbReference type="PANTHER" id="PTHR13416:SF2">
    <property type="entry name" value="TRANSMEMBRANE PROTEIN 43"/>
    <property type="match status" value="1"/>
</dbReference>
<name>A0A6H5GQL7_9HEMI</name>
<dbReference type="GO" id="GO:0071763">
    <property type="term" value="P:nuclear membrane organization"/>
    <property type="evidence" value="ECO:0007669"/>
    <property type="project" value="TreeGrafter"/>
</dbReference>
<dbReference type="Pfam" id="PF07787">
    <property type="entry name" value="TMEM43"/>
    <property type="match status" value="1"/>
</dbReference>
<evidence type="ECO:0000256" key="5">
    <source>
        <dbReference type="ARBA" id="ARBA00022692"/>
    </source>
</evidence>
<keyword evidence="5 11" id="KW-0812">Transmembrane</keyword>
<organism evidence="13 14">
    <name type="scientific">Nesidiocoris tenuis</name>
    <dbReference type="NCBI Taxonomy" id="355587"/>
    <lineage>
        <taxon>Eukaryota</taxon>
        <taxon>Metazoa</taxon>
        <taxon>Ecdysozoa</taxon>
        <taxon>Arthropoda</taxon>
        <taxon>Hexapoda</taxon>
        <taxon>Insecta</taxon>
        <taxon>Pterygota</taxon>
        <taxon>Neoptera</taxon>
        <taxon>Paraneoptera</taxon>
        <taxon>Hemiptera</taxon>
        <taxon>Heteroptera</taxon>
        <taxon>Panheteroptera</taxon>
        <taxon>Cimicomorpha</taxon>
        <taxon>Miridae</taxon>
        <taxon>Dicyphina</taxon>
        <taxon>Nesidiocoris</taxon>
    </lineage>
</organism>
<dbReference type="InterPro" id="IPR012430">
    <property type="entry name" value="TMEM43_fam"/>
</dbReference>
<keyword evidence="10" id="KW-1208">Phospholipid metabolism</keyword>
<evidence type="ECO:0000256" key="7">
    <source>
        <dbReference type="ARBA" id="ARBA00022989"/>
    </source>
</evidence>
<keyword evidence="8 11" id="KW-0472">Membrane</keyword>
<comment type="similarity">
    <text evidence="10">Belongs to the 1-acyl-sn-glycerol-3-phosphate acyltransferase family.</text>
</comment>
<proteinExistence type="inferred from homology"/>
<evidence type="ECO:0000256" key="9">
    <source>
        <dbReference type="ARBA" id="ARBA00023242"/>
    </source>
</evidence>
<evidence type="ECO:0000256" key="2">
    <source>
        <dbReference type="ARBA" id="ARBA00004259"/>
    </source>
</evidence>
<keyword evidence="6" id="KW-0256">Endoplasmic reticulum</keyword>
<evidence type="ECO:0000313" key="13">
    <source>
        <dbReference type="EMBL" id="CAB0004721.1"/>
    </source>
</evidence>
<accession>A0A6H5GQL7</accession>
<dbReference type="GO" id="GO:0005637">
    <property type="term" value="C:nuclear inner membrane"/>
    <property type="evidence" value="ECO:0007669"/>
    <property type="project" value="TreeGrafter"/>
</dbReference>